<dbReference type="Pfam" id="PF11927">
    <property type="entry name" value="HODM_asu-like"/>
    <property type="match status" value="1"/>
</dbReference>
<organism evidence="2 3">
    <name type="scientific">Coprinellus micaceus</name>
    <name type="common">Glistening ink-cap mushroom</name>
    <name type="synonym">Coprinus micaceus</name>
    <dbReference type="NCBI Taxonomy" id="71717"/>
    <lineage>
        <taxon>Eukaryota</taxon>
        <taxon>Fungi</taxon>
        <taxon>Dikarya</taxon>
        <taxon>Basidiomycota</taxon>
        <taxon>Agaricomycotina</taxon>
        <taxon>Agaricomycetes</taxon>
        <taxon>Agaricomycetidae</taxon>
        <taxon>Agaricales</taxon>
        <taxon>Agaricineae</taxon>
        <taxon>Psathyrellaceae</taxon>
        <taxon>Coprinellus</taxon>
    </lineage>
</organism>
<keyword evidence="3" id="KW-1185">Reference proteome</keyword>
<proteinExistence type="predicted"/>
<name>A0A4Y7TP75_COPMI</name>
<dbReference type="STRING" id="71717.A0A4Y7TP75"/>
<comment type="caution">
    <text evidence="2">The sequence shown here is derived from an EMBL/GenBank/DDBJ whole genome shotgun (WGS) entry which is preliminary data.</text>
</comment>
<dbReference type="EMBL" id="QPFP01000006">
    <property type="protein sequence ID" value="TEB35987.1"/>
    <property type="molecule type" value="Genomic_DNA"/>
</dbReference>
<dbReference type="AlphaFoldDB" id="A0A4Y7TP75"/>
<evidence type="ECO:0008006" key="4">
    <source>
        <dbReference type="Google" id="ProtNLM"/>
    </source>
</evidence>
<dbReference type="Proteomes" id="UP000298030">
    <property type="component" value="Unassembled WGS sequence"/>
</dbReference>
<sequence length="404" mass="46825">MPDIVVSSPSLRGYMAADVLWALIIILTALFTFSWMQTVKKSDPDKRSPTIDYFELSGVPLPKSLPNFDLAKAKPRPYRPFRWPFHQTMSLSSLESDWWIELESTYHYRVNQRKELYAKHRDAILFCLPGAEAACRELMFMVVQFLCARYPTHFFFNPLSGMFRNDILGSTYDTNTVESLHFLLDNVPEDFLIVLKDEATGFYHLKAAVSASAIGFSLKEKRGKPLHEIHDPVPDYAEKLKPSMDRFFNRMPIDKPIQRGSWSFEAGQPLYLMADDPAFALHKRMDPNLDIDEVCLRVDWQTLRRLPESKAIVFHFKAFFTPVIQLKDEPYVPALISKVLKGAKENIKAYKGWSHLEHKLLPALDAYAEDQVDRGLVPEGWEVRTLDEHPFYPGWKSKWDWDSE</sequence>
<evidence type="ECO:0000313" key="3">
    <source>
        <dbReference type="Proteomes" id="UP000298030"/>
    </source>
</evidence>
<accession>A0A4Y7TP75</accession>
<dbReference type="OrthoDB" id="5043642at2759"/>
<evidence type="ECO:0000256" key="1">
    <source>
        <dbReference type="SAM" id="Phobius"/>
    </source>
</evidence>
<protein>
    <recommendedName>
        <fullName evidence="4">HRQ family protein</fullName>
    </recommendedName>
</protein>
<gene>
    <name evidence="2" type="ORF">FA13DRAFT_1727547</name>
</gene>
<reference evidence="2 3" key="1">
    <citation type="journal article" date="2019" name="Nat. Ecol. Evol.">
        <title>Megaphylogeny resolves global patterns of mushroom evolution.</title>
        <authorList>
            <person name="Varga T."/>
            <person name="Krizsan K."/>
            <person name="Foldi C."/>
            <person name="Dima B."/>
            <person name="Sanchez-Garcia M."/>
            <person name="Sanchez-Ramirez S."/>
            <person name="Szollosi G.J."/>
            <person name="Szarkandi J.G."/>
            <person name="Papp V."/>
            <person name="Albert L."/>
            <person name="Andreopoulos W."/>
            <person name="Angelini C."/>
            <person name="Antonin V."/>
            <person name="Barry K.W."/>
            <person name="Bougher N.L."/>
            <person name="Buchanan P."/>
            <person name="Buyck B."/>
            <person name="Bense V."/>
            <person name="Catcheside P."/>
            <person name="Chovatia M."/>
            <person name="Cooper J."/>
            <person name="Damon W."/>
            <person name="Desjardin D."/>
            <person name="Finy P."/>
            <person name="Geml J."/>
            <person name="Haridas S."/>
            <person name="Hughes K."/>
            <person name="Justo A."/>
            <person name="Karasinski D."/>
            <person name="Kautmanova I."/>
            <person name="Kiss B."/>
            <person name="Kocsube S."/>
            <person name="Kotiranta H."/>
            <person name="LaButti K.M."/>
            <person name="Lechner B.E."/>
            <person name="Liimatainen K."/>
            <person name="Lipzen A."/>
            <person name="Lukacs Z."/>
            <person name="Mihaltcheva S."/>
            <person name="Morgado L.N."/>
            <person name="Niskanen T."/>
            <person name="Noordeloos M.E."/>
            <person name="Ohm R.A."/>
            <person name="Ortiz-Santana B."/>
            <person name="Ovrebo C."/>
            <person name="Racz N."/>
            <person name="Riley R."/>
            <person name="Savchenko A."/>
            <person name="Shiryaev A."/>
            <person name="Soop K."/>
            <person name="Spirin V."/>
            <person name="Szebenyi C."/>
            <person name="Tomsovsky M."/>
            <person name="Tulloss R.E."/>
            <person name="Uehling J."/>
            <person name="Grigoriev I.V."/>
            <person name="Vagvolgyi C."/>
            <person name="Papp T."/>
            <person name="Martin F.M."/>
            <person name="Miettinen O."/>
            <person name="Hibbett D.S."/>
            <person name="Nagy L.G."/>
        </authorList>
    </citation>
    <scope>NUCLEOTIDE SEQUENCE [LARGE SCALE GENOMIC DNA]</scope>
    <source>
        <strain evidence="2 3">FP101781</strain>
    </source>
</reference>
<dbReference type="InterPro" id="IPR021848">
    <property type="entry name" value="HODM_asu-like"/>
</dbReference>
<keyword evidence="1" id="KW-0812">Transmembrane</keyword>
<evidence type="ECO:0000313" key="2">
    <source>
        <dbReference type="EMBL" id="TEB35987.1"/>
    </source>
</evidence>
<keyword evidence="1" id="KW-0472">Membrane</keyword>
<keyword evidence="1" id="KW-1133">Transmembrane helix</keyword>
<feature type="transmembrane region" description="Helical" evidence="1">
    <location>
        <begin position="20"/>
        <end position="39"/>
    </location>
</feature>